<proteinExistence type="predicted"/>
<dbReference type="Pfam" id="PF10825">
    <property type="entry name" value="DUF2752"/>
    <property type="match status" value="1"/>
</dbReference>
<reference evidence="2 3" key="1">
    <citation type="submission" date="2013-02" db="EMBL/GenBank/DDBJ databases">
        <title>Whole genome shotgun sequence of Gordonia malaquae NBRC 108250.</title>
        <authorList>
            <person name="Yoshida I."/>
            <person name="Hosoyama A."/>
            <person name="Tsuchikane K."/>
            <person name="Ando Y."/>
            <person name="Baba S."/>
            <person name="Ohji S."/>
            <person name="Hamada M."/>
            <person name="Tamura T."/>
            <person name="Yamazoe A."/>
            <person name="Yamazaki S."/>
            <person name="Fujita N."/>
        </authorList>
    </citation>
    <scope>NUCLEOTIDE SEQUENCE [LARGE SCALE GENOMIC DNA]</scope>
    <source>
        <strain evidence="2 3">NBRC 108250</strain>
    </source>
</reference>
<evidence type="ECO:0000313" key="3">
    <source>
        <dbReference type="Proteomes" id="UP000035009"/>
    </source>
</evidence>
<dbReference type="OrthoDB" id="5966662at2"/>
<keyword evidence="1" id="KW-0472">Membrane</keyword>
<evidence type="ECO:0008006" key="4">
    <source>
        <dbReference type="Google" id="ProtNLM"/>
    </source>
</evidence>
<keyword evidence="1" id="KW-1133">Transmembrane helix</keyword>
<dbReference type="Proteomes" id="UP000035009">
    <property type="component" value="Unassembled WGS sequence"/>
</dbReference>
<protein>
    <recommendedName>
        <fullName evidence="4">DUF2752 domain-containing protein</fullName>
    </recommendedName>
</protein>
<feature type="transmembrane region" description="Helical" evidence="1">
    <location>
        <begin position="9"/>
        <end position="29"/>
    </location>
</feature>
<feature type="transmembrane region" description="Helical" evidence="1">
    <location>
        <begin position="108"/>
        <end position="125"/>
    </location>
</feature>
<dbReference type="STRING" id="410332.SAMN04488550_0888"/>
<sequence>MSAIANHRVLTPVLGVGVAAGVSALVMIGDPTTPGGFLPPCPTNALLHVNCPGCGSTRALYSLLHGDIPAALHYNALGVIAMVLIVVAFVMHVVGLWRGRKLRSWQHLRYTPWIALAVTAVWFVIRNLPFAPFSDLKV</sequence>
<evidence type="ECO:0000313" key="2">
    <source>
        <dbReference type="EMBL" id="GAC79971.1"/>
    </source>
</evidence>
<accession>M3TEV6</accession>
<dbReference type="EMBL" id="BAOP01000013">
    <property type="protein sequence ID" value="GAC79971.1"/>
    <property type="molecule type" value="Genomic_DNA"/>
</dbReference>
<keyword evidence="1" id="KW-0812">Transmembrane</keyword>
<feature type="transmembrane region" description="Helical" evidence="1">
    <location>
        <begin position="72"/>
        <end position="96"/>
    </location>
</feature>
<dbReference type="eggNOG" id="ENOG5032Y7G">
    <property type="taxonomic scope" value="Bacteria"/>
</dbReference>
<keyword evidence="3" id="KW-1185">Reference proteome</keyword>
<evidence type="ECO:0000256" key="1">
    <source>
        <dbReference type="SAM" id="Phobius"/>
    </source>
</evidence>
<dbReference type="InterPro" id="IPR021215">
    <property type="entry name" value="DUF2752"/>
</dbReference>
<dbReference type="AlphaFoldDB" id="M3TEV6"/>
<gene>
    <name evidence="2" type="ORF">GM1_013_01080</name>
</gene>
<organism evidence="2 3">
    <name type="scientific">Gordonia malaquae NBRC 108250</name>
    <dbReference type="NCBI Taxonomy" id="1223542"/>
    <lineage>
        <taxon>Bacteria</taxon>
        <taxon>Bacillati</taxon>
        <taxon>Actinomycetota</taxon>
        <taxon>Actinomycetes</taxon>
        <taxon>Mycobacteriales</taxon>
        <taxon>Gordoniaceae</taxon>
        <taxon>Gordonia</taxon>
    </lineage>
</organism>
<comment type="caution">
    <text evidence="2">The sequence shown here is derived from an EMBL/GenBank/DDBJ whole genome shotgun (WGS) entry which is preliminary data.</text>
</comment>
<name>M3TEV6_GORML</name>